<protein>
    <submittedName>
        <fullName evidence="2">Uncharacterized protein</fullName>
    </submittedName>
</protein>
<gene>
    <name evidence="2" type="ORF">E2C01_061455</name>
</gene>
<reference evidence="2 3" key="1">
    <citation type="submission" date="2019-05" db="EMBL/GenBank/DDBJ databases">
        <title>Another draft genome of Portunus trituberculatus and its Hox gene families provides insights of decapod evolution.</title>
        <authorList>
            <person name="Jeong J.-H."/>
            <person name="Song I."/>
            <person name="Kim S."/>
            <person name="Choi T."/>
            <person name="Kim D."/>
            <person name="Ryu S."/>
            <person name="Kim W."/>
        </authorList>
    </citation>
    <scope>NUCLEOTIDE SEQUENCE [LARGE SCALE GENOMIC DNA]</scope>
    <source>
        <tissue evidence="2">Muscle</tissue>
    </source>
</reference>
<dbReference type="AlphaFoldDB" id="A0A5B7H858"/>
<keyword evidence="3" id="KW-1185">Reference proteome</keyword>
<name>A0A5B7H858_PORTR</name>
<feature type="compositionally biased region" description="Basic and acidic residues" evidence="1">
    <location>
        <begin position="78"/>
        <end position="87"/>
    </location>
</feature>
<accession>A0A5B7H858</accession>
<sequence length="95" mass="10337">MDSRCKALSYVGVRARGKRGYTRCASVINAGVLRENLIRALPCSGAFNVLHSFTDSPRLLLSLSHTNNHHVEPSPCMSHDDSSRISAKDAASLIK</sequence>
<evidence type="ECO:0000313" key="3">
    <source>
        <dbReference type="Proteomes" id="UP000324222"/>
    </source>
</evidence>
<dbReference type="Proteomes" id="UP000324222">
    <property type="component" value="Unassembled WGS sequence"/>
</dbReference>
<feature type="region of interest" description="Disordered" evidence="1">
    <location>
        <begin position="72"/>
        <end position="95"/>
    </location>
</feature>
<dbReference type="EMBL" id="VSRR010026015">
    <property type="protein sequence ID" value="MPC67282.1"/>
    <property type="molecule type" value="Genomic_DNA"/>
</dbReference>
<organism evidence="2 3">
    <name type="scientific">Portunus trituberculatus</name>
    <name type="common">Swimming crab</name>
    <name type="synonym">Neptunus trituberculatus</name>
    <dbReference type="NCBI Taxonomy" id="210409"/>
    <lineage>
        <taxon>Eukaryota</taxon>
        <taxon>Metazoa</taxon>
        <taxon>Ecdysozoa</taxon>
        <taxon>Arthropoda</taxon>
        <taxon>Crustacea</taxon>
        <taxon>Multicrustacea</taxon>
        <taxon>Malacostraca</taxon>
        <taxon>Eumalacostraca</taxon>
        <taxon>Eucarida</taxon>
        <taxon>Decapoda</taxon>
        <taxon>Pleocyemata</taxon>
        <taxon>Brachyura</taxon>
        <taxon>Eubrachyura</taxon>
        <taxon>Portunoidea</taxon>
        <taxon>Portunidae</taxon>
        <taxon>Portuninae</taxon>
        <taxon>Portunus</taxon>
    </lineage>
</organism>
<comment type="caution">
    <text evidence="2">The sequence shown here is derived from an EMBL/GenBank/DDBJ whole genome shotgun (WGS) entry which is preliminary data.</text>
</comment>
<proteinExistence type="predicted"/>
<evidence type="ECO:0000256" key="1">
    <source>
        <dbReference type="SAM" id="MobiDB-lite"/>
    </source>
</evidence>
<evidence type="ECO:0000313" key="2">
    <source>
        <dbReference type="EMBL" id="MPC67282.1"/>
    </source>
</evidence>